<reference evidence="4 5" key="1">
    <citation type="submission" date="2016-03" db="EMBL/GenBank/DDBJ databases">
        <authorList>
            <person name="Sant'Anna F.H."/>
            <person name="Ambrosini A."/>
            <person name="Souza R."/>
            <person name="Bach E."/>
            <person name="Fernandes G."/>
            <person name="Balsanelli E."/>
            <person name="Baura V.A."/>
            <person name="Souza E.M."/>
            <person name="Passaglia L."/>
        </authorList>
    </citation>
    <scope>NUCLEOTIDE SEQUENCE [LARGE SCALE GENOMIC DNA]</scope>
    <source>
        <strain evidence="4 5">P26E</strain>
    </source>
</reference>
<evidence type="ECO:0000313" key="4">
    <source>
        <dbReference type="EMBL" id="OKP88132.1"/>
    </source>
</evidence>
<organism evidence="4 5">
    <name type="scientific">Paenibacillus helianthi</name>
    <dbReference type="NCBI Taxonomy" id="1349432"/>
    <lineage>
        <taxon>Bacteria</taxon>
        <taxon>Bacillati</taxon>
        <taxon>Bacillota</taxon>
        <taxon>Bacilli</taxon>
        <taxon>Bacillales</taxon>
        <taxon>Paenibacillaceae</taxon>
        <taxon>Paenibacillus</taxon>
    </lineage>
</organism>
<feature type="domain" description="Flavodoxin-like fold" evidence="3">
    <location>
        <begin position="2"/>
        <end position="200"/>
    </location>
</feature>
<dbReference type="RefSeq" id="WP_074102629.1">
    <property type="nucleotide sequence ID" value="NZ_LVWI01000032.1"/>
</dbReference>
<dbReference type="EMBL" id="LVWI01000032">
    <property type="protein sequence ID" value="OKP88132.1"/>
    <property type="molecule type" value="Genomic_DNA"/>
</dbReference>
<sequence>MRIAIIFDHPYGAGASANIPHARSYSAALLASVMRGLALNHHEVDLMDLHADGFNPVISAAELAAWRQGKTLDPLAADYQKRIIAADHLIFIFPIWWECMPATTKGFLDKVFVKGTIYHEPKPGRPFSHLLPKLTGVSLLTVMSTPDTIYRWFFGNPVTKVLFRGTFRKMGIHKLRWYNYTSMERRSPQAREHYLQKTEQRFARL</sequence>
<evidence type="ECO:0000259" key="3">
    <source>
        <dbReference type="Pfam" id="PF02525"/>
    </source>
</evidence>
<proteinExistence type="inferred from homology"/>
<protein>
    <submittedName>
        <fullName evidence="4">NAD(P)H dehydrogenase</fullName>
    </submittedName>
</protein>
<keyword evidence="2" id="KW-0560">Oxidoreductase</keyword>
<gene>
    <name evidence="4" type="ORF">A3844_08535</name>
</gene>
<evidence type="ECO:0000256" key="2">
    <source>
        <dbReference type="ARBA" id="ARBA00023002"/>
    </source>
</evidence>
<dbReference type="Gene3D" id="3.40.50.360">
    <property type="match status" value="1"/>
</dbReference>
<name>A0ABX3EQK9_9BACL</name>
<evidence type="ECO:0000256" key="1">
    <source>
        <dbReference type="ARBA" id="ARBA00006252"/>
    </source>
</evidence>
<dbReference type="SUPFAM" id="SSF52218">
    <property type="entry name" value="Flavoproteins"/>
    <property type="match status" value="1"/>
</dbReference>
<dbReference type="Pfam" id="PF02525">
    <property type="entry name" value="Flavodoxin_2"/>
    <property type="match status" value="1"/>
</dbReference>
<dbReference type="PANTHER" id="PTHR10204:SF34">
    <property type="entry name" value="NAD(P)H DEHYDROGENASE [QUINONE] 1 ISOFORM 1"/>
    <property type="match status" value="1"/>
</dbReference>
<comment type="caution">
    <text evidence="4">The sequence shown here is derived from an EMBL/GenBank/DDBJ whole genome shotgun (WGS) entry which is preliminary data.</text>
</comment>
<dbReference type="InterPro" id="IPR003680">
    <property type="entry name" value="Flavodoxin_fold"/>
</dbReference>
<dbReference type="PANTHER" id="PTHR10204">
    <property type="entry name" value="NAD P H OXIDOREDUCTASE-RELATED"/>
    <property type="match status" value="1"/>
</dbReference>
<evidence type="ECO:0000313" key="5">
    <source>
        <dbReference type="Proteomes" id="UP000186058"/>
    </source>
</evidence>
<comment type="similarity">
    <text evidence="1">Belongs to the NAD(P)H dehydrogenase (quinone) family.</text>
</comment>
<accession>A0ABX3EQK9</accession>
<keyword evidence="5" id="KW-1185">Reference proteome</keyword>
<dbReference type="InterPro" id="IPR029039">
    <property type="entry name" value="Flavoprotein-like_sf"/>
</dbReference>
<dbReference type="Proteomes" id="UP000186058">
    <property type="component" value="Unassembled WGS sequence"/>
</dbReference>
<dbReference type="InterPro" id="IPR051545">
    <property type="entry name" value="NAD(P)H_dehydrogenase_qn"/>
</dbReference>